<keyword evidence="4" id="KW-1185">Reference proteome</keyword>
<keyword evidence="1" id="KW-0175">Coiled coil</keyword>
<organism evidence="3 4">
    <name type="scientific">Nocardioides mesophilus</name>
    <dbReference type="NCBI Taxonomy" id="433659"/>
    <lineage>
        <taxon>Bacteria</taxon>
        <taxon>Bacillati</taxon>
        <taxon>Actinomycetota</taxon>
        <taxon>Actinomycetes</taxon>
        <taxon>Propionibacteriales</taxon>
        <taxon>Nocardioidaceae</taxon>
        <taxon>Nocardioides</taxon>
    </lineage>
</organism>
<sequence>MASVDRAPAPVPVPARDRPSRQHQQRVVLHVGVPKSGTTFLQASLLRHAEALAQQGVLYPQTEDGIMFRAALDVRGTHKAWGRTRAEVEGAWDDLCRQAWAHPGTTVISHELLAAAGKRQVDSALSMLRGLDVQVVVTARDPARQLTAEWQEGIKHGRRATFAEFQSRIEAALPEDGLARHFHAVQDLPDVLGRWGRHLPAEQVHVVVAPPPGSERRLLWQHFGEAAGLDVAALEPADAGSANRSLGTAEIDLLRRVNVALGGRLPQPRYGALVKHEVAQRVLAAQRSPAPQPPPSVYDQATHLAEQWVKQVERAGYTVHGTLHDLVPRDPGPDAGSAPHPDEVDPADQLTPAAEVIADLLLQLHRAQTELVDQTAKRRDWKRRAKKARRTLAELGS</sequence>
<name>A0A7G9RDK5_9ACTN</name>
<accession>A0A7G9RDK5</accession>
<dbReference type="Proteomes" id="UP000515947">
    <property type="component" value="Chromosome"/>
</dbReference>
<gene>
    <name evidence="3" type="ORF">H9L09_04475</name>
</gene>
<dbReference type="AlphaFoldDB" id="A0A7G9RDK5"/>
<dbReference type="SUPFAM" id="SSF52540">
    <property type="entry name" value="P-loop containing nucleoside triphosphate hydrolases"/>
    <property type="match status" value="1"/>
</dbReference>
<dbReference type="KEGG" id="nmes:H9L09_04475"/>
<evidence type="ECO:0000313" key="4">
    <source>
        <dbReference type="Proteomes" id="UP000515947"/>
    </source>
</evidence>
<dbReference type="InterPro" id="IPR027417">
    <property type="entry name" value="P-loop_NTPase"/>
</dbReference>
<evidence type="ECO:0000313" key="3">
    <source>
        <dbReference type="EMBL" id="QNN53680.1"/>
    </source>
</evidence>
<evidence type="ECO:0000256" key="1">
    <source>
        <dbReference type="SAM" id="Coils"/>
    </source>
</evidence>
<dbReference type="Gene3D" id="3.40.50.300">
    <property type="entry name" value="P-loop containing nucleotide triphosphate hydrolases"/>
    <property type="match status" value="1"/>
</dbReference>
<feature type="coiled-coil region" evidence="1">
    <location>
        <begin position="357"/>
        <end position="384"/>
    </location>
</feature>
<evidence type="ECO:0000256" key="2">
    <source>
        <dbReference type="SAM" id="MobiDB-lite"/>
    </source>
</evidence>
<protein>
    <recommendedName>
        <fullName evidence="5">Sulfotransferase family protein</fullName>
    </recommendedName>
</protein>
<dbReference type="EMBL" id="CP060713">
    <property type="protein sequence ID" value="QNN53680.1"/>
    <property type="molecule type" value="Genomic_DNA"/>
</dbReference>
<evidence type="ECO:0008006" key="5">
    <source>
        <dbReference type="Google" id="ProtNLM"/>
    </source>
</evidence>
<feature type="region of interest" description="Disordered" evidence="2">
    <location>
        <begin position="1"/>
        <end position="24"/>
    </location>
</feature>
<proteinExistence type="predicted"/>
<dbReference type="RefSeq" id="WP_187579521.1">
    <property type="nucleotide sequence ID" value="NZ_CP060713.1"/>
</dbReference>
<reference evidence="3 4" key="1">
    <citation type="submission" date="2020-08" db="EMBL/GenBank/DDBJ databases">
        <title>Genome sequence of Nocardioides mesophilus KACC 16243T.</title>
        <authorList>
            <person name="Hyun D.-W."/>
            <person name="Bae J.-W."/>
        </authorList>
    </citation>
    <scope>NUCLEOTIDE SEQUENCE [LARGE SCALE GENOMIC DNA]</scope>
    <source>
        <strain evidence="3 4">KACC 16243</strain>
    </source>
</reference>
<feature type="region of interest" description="Disordered" evidence="2">
    <location>
        <begin position="326"/>
        <end position="347"/>
    </location>
</feature>